<feature type="compositionally biased region" description="Basic and acidic residues" evidence="1">
    <location>
        <begin position="796"/>
        <end position="842"/>
    </location>
</feature>
<sequence>MYRGSGKHGRGGGRGRGKRNIPSSFHAPPILSSSVVPGGRVLVGSGATPSCRGTSSAPNSSAASNETEENFSLVAGNALNFSMIIRLAPGLVEEIKRVESEGGVAQIKFDANATNSNGNVIKVGSKDFRFTWSQEGGDLCDIYEERHSGDHGNGLLVESGSAWRKVNVQRVLDESTKNHVKMLSAEAERKSKSRKAIVLDHGNPSTKSQVKAMAAVEGNTWRSGFKQPPLKKRKAEPPPAGGPSRPTFESVGLSVVTPSKRIRPSTSPLSSPVHLSSMPTQPENKIASTVKEIHPSYAMQNTLGSKRSTDTKPSDLRSLLVFALMENQSNGLSLKALEKSVGNAFPNSARQIEPILKKIATFQAPGRYFLKPEVKMENIQTAVAEIGSSPEEHLHTPPALNKHGELSASQLDFSMMNEANELEQKTLLDSKTEEPCNPTEEVDILQQSPDFSGEKKASDHSLGVAESSSDSGSDNDSESDSSDSGSQSRSPRGSRSVSRSSSDSESDASSINTKEASDVEVDIMSDNDRDEVQPLEHGLAKSPIPTGGTQGIEPGQFGIDEKEEYVHVIDNIDINKHFQDGCHGFEESNITDNVPVKEGKEAEETGLSSDQHKNMGENQVQTATFYSEKEGMLKKGTKLEQSGGIFRTPKTKSDRLSDVKQFDDKHDQTKRLKTGNINQHQSSASNPVFNEGVSQHSSPDRALELSSKNVGVLVVNRTGREGTSDFSSQKGHSLTFSGNSFSDSQHPDSRHVELSGLDKVSAAAAEKSVKYGNTLSRSAKHSSESRVLVNEGFSSQREKLNKGSVHEEGSFDEQRTMKVSKDSTGDWHKRSIESQYRKHDNLDPGCSPKENNTSNVGRSLMSGQNKRLQREVSDLELGEFRDFALEDTHAMQKHTERRSSVKGENKPTTSDHWNSDTGKGKGANKIISGSKKTSPRHSYVAGGTPDGISKRKSLEPYPQQKSQQHLSQLNHLRVDQNDVGHLNKALDVSSKSRKNEVGGTQETYGDNNHNKVFTSAAKRHDAKLGAVSISTSESNIQKSNFVADLNGRRKGGSLTGNNDDQKRKESPSDEISCSYSKYEKKEPEFKGQIKDSSQYKEYVQEYLEKYETYCSLNKILESDRIKFSKFGKELEASKGRDMERYNDVLKQLKDSYHQCGARHKRLKKIFVVLHEELKHLKQMMKEFAASYAKS</sequence>
<feature type="compositionally biased region" description="Low complexity" evidence="1">
    <location>
        <begin position="482"/>
        <end position="510"/>
    </location>
</feature>
<evidence type="ECO:0000256" key="1">
    <source>
        <dbReference type="SAM" id="MobiDB-lite"/>
    </source>
</evidence>
<feature type="region of interest" description="Disordered" evidence="1">
    <location>
        <begin position="46"/>
        <end position="65"/>
    </location>
</feature>
<comment type="caution">
    <text evidence="3">The sequence shown here is derived from an EMBL/GenBank/DDBJ whole genome shotgun (WGS) entry which is preliminary data.</text>
</comment>
<feature type="region of interest" description="Disordered" evidence="1">
    <location>
        <begin position="643"/>
        <end position="704"/>
    </location>
</feature>
<dbReference type="OrthoDB" id="4869960at2759"/>
<organism evidence="3 4">
    <name type="scientific">Cuscuta europaea</name>
    <name type="common">European dodder</name>
    <dbReference type="NCBI Taxonomy" id="41803"/>
    <lineage>
        <taxon>Eukaryota</taxon>
        <taxon>Viridiplantae</taxon>
        <taxon>Streptophyta</taxon>
        <taxon>Embryophyta</taxon>
        <taxon>Tracheophyta</taxon>
        <taxon>Spermatophyta</taxon>
        <taxon>Magnoliopsida</taxon>
        <taxon>eudicotyledons</taxon>
        <taxon>Gunneridae</taxon>
        <taxon>Pentapetalae</taxon>
        <taxon>asterids</taxon>
        <taxon>lamiids</taxon>
        <taxon>Solanales</taxon>
        <taxon>Convolvulaceae</taxon>
        <taxon>Cuscuteae</taxon>
        <taxon>Cuscuta</taxon>
        <taxon>Cuscuta subgen. Cuscuta</taxon>
    </lineage>
</organism>
<dbReference type="PANTHER" id="PTHR38372:SF2">
    <property type="entry name" value="DENTIN SIALOPHOSPHOPROTEIN-LIKE PROTEIN"/>
    <property type="match status" value="1"/>
</dbReference>
<evidence type="ECO:0000313" key="3">
    <source>
        <dbReference type="EMBL" id="CAH9076864.1"/>
    </source>
</evidence>
<dbReference type="Proteomes" id="UP001152484">
    <property type="component" value="Unassembled WGS sequence"/>
</dbReference>
<keyword evidence="4" id="KW-1185">Reference proteome</keyword>
<dbReference type="InterPro" id="IPR010844">
    <property type="entry name" value="Occludin_ELL"/>
</dbReference>
<evidence type="ECO:0000259" key="2">
    <source>
        <dbReference type="PROSITE" id="PS51980"/>
    </source>
</evidence>
<feature type="compositionally biased region" description="Polar residues" evidence="1">
    <location>
        <begin position="906"/>
        <end position="917"/>
    </location>
</feature>
<dbReference type="AlphaFoldDB" id="A0A9P0YU39"/>
<gene>
    <name evidence="3" type="ORF">CEURO_LOCUS6080</name>
</gene>
<dbReference type="PROSITE" id="PS51980">
    <property type="entry name" value="OCEL"/>
    <property type="match status" value="1"/>
</dbReference>
<feature type="region of interest" description="Disordered" evidence="1">
    <location>
        <begin position="1"/>
        <end position="31"/>
    </location>
</feature>
<feature type="region of interest" description="Disordered" evidence="1">
    <location>
        <begin position="720"/>
        <end position="751"/>
    </location>
</feature>
<dbReference type="Pfam" id="PF07303">
    <property type="entry name" value="Occludin_ELL"/>
    <property type="match status" value="1"/>
</dbReference>
<evidence type="ECO:0000313" key="4">
    <source>
        <dbReference type="Proteomes" id="UP001152484"/>
    </source>
</evidence>
<feature type="compositionally biased region" description="Polar residues" evidence="1">
    <location>
        <begin position="998"/>
        <end position="1009"/>
    </location>
</feature>
<proteinExistence type="predicted"/>
<feature type="compositionally biased region" description="Basic and acidic residues" evidence="1">
    <location>
        <begin position="888"/>
        <end position="905"/>
    </location>
</feature>
<feature type="region of interest" description="Disordered" evidence="1">
    <location>
        <begin position="222"/>
        <end position="281"/>
    </location>
</feature>
<feature type="region of interest" description="Disordered" evidence="1">
    <location>
        <begin position="1040"/>
        <end position="1072"/>
    </location>
</feature>
<feature type="region of interest" description="Disordered" evidence="1">
    <location>
        <begin position="984"/>
        <end position="1009"/>
    </location>
</feature>
<protein>
    <recommendedName>
        <fullName evidence="2">OCEL domain-containing protein</fullName>
    </recommendedName>
</protein>
<feature type="region of interest" description="Disordered" evidence="1">
    <location>
        <begin position="771"/>
        <end position="869"/>
    </location>
</feature>
<feature type="region of interest" description="Disordered" evidence="1">
    <location>
        <begin position="447"/>
        <end position="556"/>
    </location>
</feature>
<feature type="region of interest" description="Disordered" evidence="1">
    <location>
        <begin position="888"/>
        <end position="967"/>
    </location>
</feature>
<feature type="compositionally biased region" description="Polar residues" evidence="1">
    <location>
        <begin position="724"/>
        <end position="744"/>
    </location>
</feature>
<feature type="compositionally biased region" description="Polar residues" evidence="1">
    <location>
        <begin position="675"/>
        <end position="697"/>
    </location>
</feature>
<feature type="compositionally biased region" description="Basic and acidic residues" evidence="1">
    <location>
        <begin position="651"/>
        <end position="670"/>
    </location>
</feature>
<feature type="compositionally biased region" description="Polar residues" evidence="1">
    <location>
        <begin position="264"/>
        <end position="281"/>
    </location>
</feature>
<accession>A0A9P0YU39</accession>
<dbReference type="EMBL" id="CAMAPE010000010">
    <property type="protein sequence ID" value="CAH9076864.1"/>
    <property type="molecule type" value="Genomic_DNA"/>
</dbReference>
<reference evidence="3" key="1">
    <citation type="submission" date="2022-07" db="EMBL/GenBank/DDBJ databases">
        <authorList>
            <person name="Macas J."/>
            <person name="Novak P."/>
            <person name="Neumann P."/>
        </authorList>
    </citation>
    <scope>NUCLEOTIDE SEQUENCE</scope>
</reference>
<feature type="compositionally biased region" description="Low complexity" evidence="1">
    <location>
        <begin position="55"/>
        <end position="65"/>
    </location>
</feature>
<feature type="compositionally biased region" description="Basic residues" evidence="1">
    <location>
        <begin position="1"/>
        <end position="19"/>
    </location>
</feature>
<feature type="compositionally biased region" description="Polar residues" evidence="1">
    <location>
        <begin position="849"/>
        <end position="866"/>
    </location>
</feature>
<dbReference type="PANTHER" id="PTHR38372">
    <property type="entry name" value="DENTIN SIALOPHOSPHOPROTEIN-LIKE PROTEIN"/>
    <property type="match status" value="1"/>
</dbReference>
<feature type="domain" description="OCEL" evidence="2">
    <location>
        <begin position="1080"/>
        <end position="1188"/>
    </location>
</feature>
<name>A0A9P0YU39_CUSEU</name>